<comment type="caution">
    <text evidence="9">The sequence shown here is derived from an EMBL/GenBank/DDBJ whole genome shotgun (WGS) entry which is preliminary data.</text>
</comment>
<feature type="non-terminal residue" evidence="9">
    <location>
        <position position="202"/>
    </location>
</feature>
<feature type="domain" description="C2H2-type" evidence="8">
    <location>
        <begin position="147"/>
        <end position="174"/>
    </location>
</feature>
<evidence type="ECO:0000256" key="1">
    <source>
        <dbReference type="ARBA" id="ARBA00022723"/>
    </source>
</evidence>
<feature type="domain" description="C2H2-type" evidence="8">
    <location>
        <begin position="175"/>
        <end position="202"/>
    </location>
</feature>
<dbReference type="AlphaFoldDB" id="A0A7L3R0Z8"/>
<evidence type="ECO:0000256" key="5">
    <source>
        <dbReference type="ARBA" id="ARBA00023242"/>
    </source>
</evidence>
<keyword evidence="3 6" id="KW-0863">Zinc-finger</keyword>
<keyword evidence="5" id="KW-0539">Nucleus</keyword>
<dbReference type="SUPFAM" id="SSF57667">
    <property type="entry name" value="beta-beta-alpha zinc fingers"/>
    <property type="match status" value="2"/>
</dbReference>
<dbReference type="GO" id="GO:0008270">
    <property type="term" value="F:zinc ion binding"/>
    <property type="evidence" value="ECO:0007669"/>
    <property type="project" value="UniProtKB-KW"/>
</dbReference>
<dbReference type="FunFam" id="3.30.160.60:FF:002343">
    <property type="entry name" value="Zinc finger protein 33A"/>
    <property type="match status" value="1"/>
</dbReference>
<proteinExistence type="predicted"/>
<evidence type="ECO:0000256" key="3">
    <source>
        <dbReference type="ARBA" id="ARBA00022771"/>
    </source>
</evidence>
<feature type="region of interest" description="Disordered" evidence="7">
    <location>
        <begin position="1"/>
        <end position="73"/>
    </location>
</feature>
<dbReference type="Gene3D" id="3.30.160.60">
    <property type="entry name" value="Classic Zinc Finger"/>
    <property type="match status" value="4"/>
</dbReference>
<dbReference type="GO" id="GO:0000981">
    <property type="term" value="F:DNA-binding transcription factor activity, RNA polymerase II-specific"/>
    <property type="evidence" value="ECO:0007669"/>
    <property type="project" value="TreeGrafter"/>
</dbReference>
<reference evidence="9 10" key="1">
    <citation type="submission" date="2019-09" db="EMBL/GenBank/DDBJ databases">
        <title>Bird 10,000 Genomes (B10K) Project - Family phase.</title>
        <authorList>
            <person name="Zhang G."/>
        </authorList>
    </citation>
    <scope>NUCLEOTIDE SEQUENCE [LARGE SCALE GENOMIC DNA]</scope>
    <source>
        <strain evidence="9">OUT-0056</strain>
        <tissue evidence="9">Blood</tissue>
    </source>
</reference>
<feature type="compositionally biased region" description="Basic and acidic residues" evidence="7">
    <location>
        <begin position="7"/>
        <end position="20"/>
    </location>
</feature>
<dbReference type="Proteomes" id="UP000524451">
    <property type="component" value="Unassembled WGS sequence"/>
</dbReference>
<evidence type="ECO:0000256" key="4">
    <source>
        <dbReference type="ARBA" id="ARBA00022833"/>
    </source>
</evidence>
<dbReference type="FunFam" id="3.30.160.60:FF:000295">
    <property type="entry name" value="zinc finger protein 19"/>
    <property type="match status" value="2"/>
</dbReference>
<keyword evidence="4" id="KW-0862">Zinc</keyword>
<keyword evidence="10" id="KW-1185">Reference proteome</keyword>
<evidence type="ECO:0000313" key="9">
    <source>
        <dbReference type="EMBL" id="NXV09457.1"/>
    </source>
</evidence>
<dbReference type="SMART" id="SM00355">
    <property type="entry name" value="ZnF_C2H2"/>
    <property type="match status" value="4"/>
</dbReference>
<protein>
    <submittedName>
        <fullName evidence="9">ZNF22 protein</fullName>
    </submittedName>
</protein>
<dbReference type="PANTHER" id="PTHR23235">
    <property type="entry name" value="KRUEPPEL-LIKE TRANSCRIPTION FACTOR"/>
    <property type="match status" value="1"/>
</dbReference>
<dbReference type="Pfam" id="PF00096">
    <property type="entry name" value="zf-C2H2"/>
    <property type="match status" value="3"/>
</dbReference>
<evidence type="ECO:0000256" key="6">
    <source>
        <dbReference type="PROSITE-ProRule" id="PRU00042"/>
    </source>
</evidence>
<sequence length="202" mass="23167">LLVLPPPDKELRMETREDKSLQQNAVEEAALSGFTAQESNRDEKPQRSHMRRDSDPSPGSSKEEGSTLCEEGSQSSGLVVYEPFHDEEKAHKCLECGKSFNWRCRLIRHQMIHTGERPYECPECGKRFRDTPGLIIHHRIHTGERPFECGECGQTFNRSSHLTSHQKIHTGERPYECSECGKTFQTSSLLLIHQRIHTDEKP</sequence>
<dbReference type="GO" id="GO:0000978">
    <property type="term" value="F:RNA polymerase II cis-regulatory region sequence-specific DNA binding"/>
    <property type="evidence" value="ECO:0007669"/>
    <property type="project" value="TreeGrafter"/>
</dbReference>
<feature type="domain" description="C2H2-type" evidence="8">
    <location>
        <begin position="119"/>
        <end position="146"/>
    </location>
</feature>
<dbReference type="PROSITE" id="PS50157">
    <property type="entry name" value="ZINC_FINGER_C2H2_2"/>
    <property type="match status" value="4"/>
</dbReference>
<gene>
    <name evidence="9" type="primary">Znf22_2</name>
    <name evidence="9" type="ORF">CETCET_R15230</name>
</gene>
<evidence type="ECO:0000259" key="8">
    <source>
        <dbReference type="PROSITE" id="PS50157"/>
    </source>
</evidence>
<keyword evidence="2" id="KW-0677">Repeat</keyword>
<dbReference type="InterPro" id="IPR013087">
    <property type="entry name" value="Znf_C2H2_type"/>
</dbReference>
<dbReference type="FunFam" id="3.30.160.60:FF:000739">
    <property type="entry name" value="Zgc:171418 protein"/>
    <property type="match status" value="1"/>
</dbReference>
<evidence type="ECO:0000313" key="10">
    <source>
        <dbReference type="Proteomes" id="UP000524451"/>
    </source>
</evidence>
<evidence type="ECO:0000256" key="7">
    <source>
        <dbReference type="SAM" id="MobiDB-lite"/>
    </source>
</evidence>
<dbReference type="InterPro" id="IPR036236">
    <property type="entry name" value="Znf_C2H2_sf"/>
</dbReference>
<keyword evidence="1" id="KW-0479">Metal-binding</keyword>
<dbReference type="PROSITE" id="PS00028">
    <property type="entry name" value="ZINC_FINGER_C2H2_1"/>
    <property type="match status" value="4"/>
</dbReference>
<dbReference type="EMBL" id="VZUI01090792">
    <property type="protein sequence ID" value="NXV09457.1"/>
    <property type="molecule type" value="Genomic_DNA"/>
</dbReference>
<feature type="domain" description="C2H2-type" evidence="8">
    <location>
        <begin position="91"/>
        <end position="118"/>
    </location>
</feature>
<feature type="compositionally biased region" description="Basic and acidic residues" evidence="7">
    <location>
        <begin position="39"/>
        <end position="65"/>
    </location>
</feature>
<organism evidence="9 10">
    <name type="scientific">Cettia cetti</name>
    <dbReference type="NCBI Taxonomy" id="68486"/>
    <lineage>
        <taxon>Eukaryota</taxon>
        <taxon>Metazoa</taxon>
        <taxon>Chordata</taxon>
        <taxon>Craniata</taxon>
        <taxon>Vertebrata</taxon>
        <taxon>Euteleostomi</taxon>
        <taxon>Archelosauria</taxon>
        <taxon>Archosauria</taxon>
        <taxon>Dinosauria</taxon>
        <taxon>Saurischia</taxon>
        <taxon>Theropoda</taxon>
        <taxon>Coelurosauria</taxon>
        <taxon>Aves</taxon>
        <taxon>Neognathae</taxon>
        <taxon>Neoaves</taxon>
        <taxon>Telluraves</taxon>
        <taxon>Australaves</taxon>
        <taxon>Passeriformes</taxon>
        <taxon>Sylvioidea</taxon>
        <taxon>Sylviidae</taxon>
        <taxon>Acrocephalinae</taxon>
        <taxon>Cettia</taxon>
    </lineage>
</organism>
<accession>A0A7L3R0Z8</accession>
<evidence type="ECO:0000256" key="2">
    <source>
        <dbReference type="ARBA" id="ARBA00022737"/>
    </source>
</evidence>
<feature type="non-terminal residue" evidence="9">
    <location>
        <position position="1"/>
    </location>
</feature>
<dbReference type="PANTHER" id="PTHR23235:SF142">
    <property type="entry name" value="ZINC FINGER PROTEIN 384"/>
    <property type="match status" value="1"/>
</dbReference>
<name>A0A7L3R0Z8_9SYLV</name>